<keyword evidence="13" id="KW-0007">Acetylation</keyword>
<feature type="coiled-coil region" evidence="22">
    <location>
        <begin position="379"/>
        <end position="506"/>
    </location>
</feature>
<feature type="compositionally biased region" description="Basic and acidic residues" evidence="23">
    <location>
        <begin position="560"/>
        <end position="584"/>
    </location>
</feature>
<dbReference type="SMART" id="SM00320">
    <property type="entry name" value="WD40"/>
    <property type="match status" value="7"/>
</dbReference>
<dbReference type="InterPro" id="IPR001680">
    <property type="entry name" value="WD40_rpt"/>
</dbReference>
<dbReference type="CDD" id="cd00200">
    <property type="entry name" value="WD40"/>
    <property type="match status" value="1"/>
</dbReference>
<comment type="function">
    <text evidence="18">Processive microtubule plus-end directed motor protein involved in neuronal axon guidance. Is recruited by KANK1 to cortical microtubule stabilizing complexes (CMSCs) at focal adhesions (FAs) rims where it promotes microtubule capture and stability. Controls microtubule polymerization rate at axonal growth cones and suppresses microtubule growth without inducing microtubule disassembly once it reaches the cell cortex.</text>
</comment>
<evidence type="ECO:0000256" key="13">
    <source>
        <dbReference type="ARBA" id="ARBA00022990"/>
    </source>
</evidence>
<feature type="compositionally biased region" description="Basic and acidic residues" evidence="23">
    <location>
        <begin position="1223"/>
        <end position="1240"/>
    </location>
</feature>
<dbReference type="Gene3D" id="2.130.10.10">
    <property type="entry name" value="YVTN repeat-like/Quinoprotein amine dehydrogenase"/>
    <property type="match status" value="2"/>
</dbReference>
<dbReference type="InterPro" id="IPR019775">
    <property type="entry name" value="WD40_repeat_CS"/>
</dbReference>
<evidence type="ECO:0000256" key="1">
    <source>
        <dbReference type="ARBA" id="ARBA00004245"/>
    </source>
</evidence>
<dbReference type="Pfam" id="PF23204">
    <property type="entry name" value="KIF21A_2nd"/>
    <property type="match status" value="1"/>
</dbReference>
<dbReference type="PANTHER" id="PTHR47969:SF31">
    <property type="entry name" value="KINESIN FAMILY MEMBER 21A"/>
    <property type="match status" value="1"/>
</dbReference>
<dbReference type="SUPFAM" id="SSF46579">
    <property type="entry name" value="Prefoldin"/>
    <property type="match status" value="1"/>
</dbReference>
<dbReference type="SUPFAM" id="SSF52540">
    <property type="entry name" value="P-loop containing nucleoside triphosphate hydrolases"/>
    <property type="match status" value="1"/>
</dbReference>
<feature type="region of interest" description="Disordered" evidence="23">
    <location>
        <begin position="764"/>
        <end position="790"/>
    </location>
</feature>
<dbReference type="Proteomes" id="UP000694906">
    <property type="component" value="Unplaced"/>
</dbReference>
<evidence type="ECO:0000256" key="17">
    <source>
        <dbReference type="ARBA" id="ARBA00023273"/>
    </source>
</evidence>
<dbReference type="GeneID" id="101707979"/>
<evidence type="ECO:0000256" key="3">
    <source>
        <dbReference type="ARBA" id="ARBA00004489"/>
    </source>
</evidence>
<organism evidence="25 26">
    <name type="scientific">Heterocephalus glaber</name>
    <name type="common">Naked mole rat</name>
    <dbReference type="NCBI Taxonomy" id="10181"/>
    <lineage>
        <taxon>Eukaryota</taxon>
        <taxon>Metazoa</taxon>
        <taxon>Chordata</taxon>
        <taxon>Craniata</taxon>
        <taxon>Vertebrata</taxon>
        <taxon>Euteleostomi</taxon>
        <taxon>Mammalia</taxon>
        <taxon>Eutheria</taxon>
        <taxon>Euarchontoglires</taxon>
        <taxon>Glires</taxon>
        <taxon>Rodentia</taxon>
        <taxon>Hystricomorpha</taxon>
        <taxon>Bathyergidae</taxon>
        <taxon>Heterocephalus</taxon>
    </lineage>
</organism>
<feature type="domain" description="Kinesin motor" evidence="24">
    <location>
        <begin position="9"/>
        <end position="371"/>
    </location>
</feature>
<dbReference type="CDD" id="cd01372">
    <property type="entry name" value="KISc_KIF4"/>
    <property type="match status" value="1"/>
</dbReference>
<feature type="binding site" evidence="21">
    <location>
        <begin position="88"/>
        <end position="95"/>
    </location>
    <ligand>
        <name>ATP</name>
        <dbReference type="ChEBI" id="CHEBI:30616"/>
    </ligand>
</feature>
<feature type="compositionally biased region" description="Polar residues" evidence="23">
    <location>
        <begin position="1106"/>
        <end position="1115"/>
    </location>
</feature>
<dbReference type="InterPro" id="IPR036322">
    <property type="entry name" value="WD40_repeat_dom_sf"/>
</dbReference>
<evidence type="ECO:0000256" key="16">
    <source>
        <dbReference type="ARBA" id="ARBA00023212"/>
    </source>
</evidence>
<feature type="repeat" description="WD" evidence="20">
    <location>
        <begin position="1304"/>
        <end position="1343"/>
    </location>
</feature>
<keyword evidence="6" id="KW-0963">Cytoplasm</keyword>
<dbReference type="GO" id="GO:0008017">
    <property type="term" value="F:microtubule binding"/>
    <property type="evidence" value="ECO:0007669"/>
    <property type="project" value="InterPro"/>
</dbReference>
<feature type="region of interest" description="Disordered" evidence="23">
    <location>
        <begin position="826"/>
        <end position="867"/>
    </location>
</feature>
<feature type="repeat" description="WD" evidence="20">
    <location>
        <begin position="1583"/>
        <end position="1613"/>
    </location>
</feature>
<keyword evidence="17" id="KW-0966">Cell projection</keyword>
<proteinExistence type="inferred from homology"/>
<keyword evidence="16" id="KW-0206">Cytoskeleton</keyword>
<dbReference type="PROSITE" id="PS50067">
    <property type="entry name" value="KINESIN_MOTOR_2"/>
    <property type="match status" value="1"/>
</dbReference>
<feature type="compositionally biased region" description="Low complexity" evidence="23">
    <location>
        <begin position="847"/>
        <end position="856"/>
    </location>
</feature>
<dbReference type="InterPro" id="IPR015943">
    <property type="entry name" value="WD40/YVTN_repeat-like_dom_sf"/>
</dbReference>
<evidence type="ECO:0000256" key="15">
    <source>
        <dbReference type="ARBA" id="ARBA00023175"/>
    </source>
</evidence>
<keyword evidence="8 20" id="KW-0853">WD repeat</keyword>
<dbReference type="Pfam" id="PF23203">
    <property type="entry name" value="KIF21A"/>
    <property type="match status" value="1"/>
</dbReference>
<dbReference type="PROSITE" id="PS50082">
    <property type="entry name" value="WD_REPEATS_2"/>
    <property type="match status" value="2"/>
</dbReference>
<dbReference type="Gene3D" id="3.40.850.10">
    <property type="entry name" value="Kinesin motor domain"/>
    <property type="match status" value="1"/>
</dbReference>
<dbReference type="GO" id="GO:0030425">
    <property type="term" value="C:dendrite"/>
    <property type="evidence" value="ECO:0007669"/>
    <property type="project" value="UniProtKB-SubCell"/>
</dbReference>
<protein>
    <recommendedName>
        <fullName evidence="19">Kinesin-like protein KIF21A</fullName>
    </recommendedName>
</protein>
<feature type="coiled-coil region" evidence="22">
    <location>
        <begin position="925"/>
        <end position="959"/>
    </location>
</feature>
<evidence type="ECO:0000313" key="26">
    <source>
        <dbReference type="RefSeq" id="XP_012931392.1"/>
    </source>
</evidence>
<evidence type="ECO:0000256" key="18">
    <source>
        <dbReference type="ARBA" id="ARBA00053776"/>
    </source>
</evidence>
<dbReference type="GO" id="GO:0005524">
    <property type="term" value="F:ATP binding"/>
    <property type="evidence" value="ECO:0007669"/>
    <property type="project" value="UniProtKB-UniRule"/>
</dbReference>
<dbReference type="GO" id="GO:0007052">
    <property type="term" value="P:mitotic spindle organization"/>
    <property type="evidence" value="ECO:0007669"/>
    <property type="project" value="TreeGrafter"/>
</dbReference>
<comment type="similarity">
    <text evidence="21">Belongs to the TRAFAC class myosin-kinesin ATPase superfamily. Kinesin family.</text>
</comment>
<evidence type="ECO:0000256" key="11">
    <source>
        <dbReference type="ARBA" id="ARBA00022741"/>
    </source>
</evidence>
<feature type="region of interest" description="Disordered" evidence="23">
    <location>
        <begin position="1151"/>
        <end position="1260"/>
    </location>
</feature>
<dbReference type="Pfam" id="PF00225">
    <property type="entry name" value="Kinesin"/>
    <property type="match status" value="1"/>
</dbReference>
<feature type="compositionally biased region" description="Acidic residues" evidence="23">
    <location>
        <begin position="585"/>
        <end position="622"/>
    </location>
</feature>
<dbReference type="InterPro" id="IPR019821">
    <property type="entry name" value="Kinesin_motor_CS"/>
</dbReference>
<dbReference type="PROSITE" id="PS00411">
    <property type="entry name" value="KINESIN_MOTOR_1"/>
    <property type="match status" value="1"/>
</dbReference>
<keyword evidence="11 21" id="KW-0547">Nucleotide-binding</keyword>
<evidence type="ECO:0000313" key="25">
    <source>
        <dbReference type="Proteomes" id="UP000694906"/>
    </source>
</evidence>
<keyword evidence="10" id="KW-0677">Repeat</keyword>
<dbReference type="Pfam" id="PF00400">
    <property type="entry name" value="WD40"/>
    <property type="match status" value="5"/>
</dbReference>
<evidence type="ECO:0000256" key="7">
    <source>
        <dbReference type="ARBA" id="ARBA00022553"/>
    </source>
</evidence>
<dbReference type="GO" id="GO:0003777">
    <property type="term" value="F:microtubule motor activity"/>
    <property type="evidence" value="ECO:0007669"/>
    <property type="project" value="InterPro"/>
</dbReference>
<evidence type="ECO:0000256" key="20">
    <source>
        <dbReference type="PROSITE-ProRule" id="PRU00221"/>
    </source>
</evidence>
<evidence type="ECO:0000256" key="19">
    <source>
        <dbReference type="ARBA" id="ARBA00073302"/>
    </source>
</evidence>
<dbReference type="InterPro" id="IPR001752">
    <property type="entry name" value="Kinesin_motor_dom"/>
</dbReference>
<evidence type="ECO:0000256" key="2">
    <source>
        <dbReference type="ARBA" id="ARBA00004279"/>
    </source>
</evidence>
<dbReference type="GO" id="GO:0005938">
    <property type="term" value="C:cell cortex"/>
    <property type="evidence" value="ECO:0007669"/>
    <property type="project" value="UniProtKB-SubCell"/>
</dbReference>
<comment type="subcellular location">
    <subcellularLocation>
        <location evidence="3">Cell projection</location>
        <location evidence="3">Axon</location>
    </subcellularLocation>
    <subcellularLocation>
        <location evidence="2">Cell projection</location>
        <location evidence="2">Dendrite</location>
    </subcellularLocation>
    <subcellularLocation>
        <location evidence="5">Cell projection</location>
        <location evidence="5">Growth cone</location>
    </subcellularLocation>
    <subcellularLocation>
        <location evidence="4">Cytoplasm</location>
        <location evidence="4">Cell cortex</location>
    </subcellularLocation>
    <subcellularLocation>
        <location evidence="1">Cytoplasm</location>
        <location evidence="1">Cytoskeleton</location>
    </subcellularLocation>
</comment>
<dbReference type="CTD" id="55605"/>
<keyword evidence="25" id="KW-1185">Reference proteome</keyword>
<evidence type="ECO:0000259" key="24">
    <source>
        <dbReference type="PROSITE" id="PS50067"/>
    </source>
</evidence>
<dbReference type="Pfam" id="PF25764">
    <property type="entry name" value="KIF21A_4th"/>
    <property type="match status" value="1"/>
</dbReference>
<evidence type="ECO:0000256" key="10">
    <source>
        <dbReference type="ARBA" id="ARBA00022737"/>
    </source>
</evidence>
<evidence type="ECO:0000256" key="23">
    <source>
        <dbReference type="SAM" id="MobiDB-lite"/>
    </source>
</evidence>
<gene>
    <name evidence="26" type="primary">Kif21a</name>
</gene>
<dbReference type="GO" id="GO:0005875">
    <property type="term" value="C:microtubule associated complex"/>
    <property type="evidence" value="ECO:0007669"/>
    <property type="project" value="TreeGrafter"/>
</dbReference>
<dbReference type="FunFam" id="3.40.850.10:FF:000011">
    <property type="entry name" value="Kinesin family member 21A"/>
    <property type="match status" value="1"/>
</dbReference>
<sequence>MWGAPDDSSVRVAVRIRPQLAKEKIEGCHICTLVTPGEPQVYLGKDKAFTFDYVFDIDSQQEQIYIQCIEKLIEGCFEGYNATVFAYGQTGAGKTYTMGTGFDVNITEEEQGIISRAVKHLFKSIEEKKHTAIKNGLPPPDFKVNAQFLELYNEEVLDLFDTTRDMDAKNKKSNVRIHEDSTGGIYTVGVTTRTVNTESEMMQCLKLGALSRTTASTQMNVQSSRSHAIFTIHVCQTRVCPQVDAENSTDNKMISESSQMNEFETLTAKFHFVDLAGSERLKRTGATGERAKEGISINCGLLALGNVISALGDKSKRATHVPYRDSKLTRLLQDSLGGNSQTIMIACVSPSDRDFMETLNTLKYANRARNIKNKVMVNQDRASQQINALRSEITRLQMELMEYKTGKRIIDEEGVESINDMFHENAMLQTENNNLRVRIKAMQETVDALRTRITQLVSDQANQVLARAGEGNEEISNMIHSYIREIEDLRAKFLESEAVNENLRKNLTRATSRSPYFSGSSAFSPTILSSDKETIEIIDLAKKDLEKLKRKEKKKKKSLAGKEDYADTDQEKKEEKAALERENNELEVEESQEVSDHEDEEDEEDEDDMEGGESSDESDSDSDEKANYQADLANITCEIAIKQKLIDELENSQKRLQTLKRQYEEKLMMLQHKIRDTQLERDQVLQNLGSVESYSEEKAKKIKSEYEKKLQAMNKELQRLQAAQKEHARLLKNQSQYEKQLKKLQQDVMEMKKTKVRLMKQMKEEQEKARLTESRRNREIAQLKKDQRKRDHQLRLLEAQKRNQEVVLRRRTEEVTALRRQVRPMSDKVAGKVSRKLSSSEAPGQDTSSSAAAVETEASRAGTQQKMRIPVARVQALPTPTANGTRKKYQRKGLISRVFTSKTARMKWQLLERRVTDIIMQKMTISNMEADMDRLLKQREELTKRREKLSKRREKMIKESGDGDKNVVNINEEMESLTANIDYINDSISDCQANIMQMEEAKEEGENLDVTAVINACTLTEARYLLDHFLSMGINKGLQAAQKEAQIKVLEGRLKQTEITSATQNQLLFHMLKEKAELNPELDALLGHALQENLEDSTDEDAPLNSPGSEGSMLSSDLMKLCGEVKPKNKARRRTTTQMELLYADSSELASDTSAGDASLPGPLTSAAEGQEIGMNAETSGTAAREKELPPPSGLPSKIGSISRPSSLPEKKIPEPSPGTRRKAYEKTEKSKGKEQKHSDSGASEASLSPPSSPPSRPRSELNVFNRLTVSQGNTSVQQDKGIINPFPASKVIRDSPLQCVHIAEGHTKAVLCVDSTDDLLFTGSKDRNCKVWNLVTGQEIMSLGSHPSNVVSVKYCNYTSLVFTVSTSYIKVWDIRDSAKCIRTLTSSGQVSLGDASSASTSRVVAIPSGENQINQVALNPTGTFLYAASGNAVRMWDLKRFQSTGKLTGHLGPVMCLTVDHISSGQDLIITGSKDHYIKMFDVTEGALGTVSPTHNFEPPHYDGIEALTIQGDSLFSGSRDNGIKKWDIGQKDLLQQVPNAHKDWVCALGTVPGHPVLLSGCRGGILKLWNMDTCVPVGEMKGHDSPINAICVNSTHIFTAADDRTVRIWKAHNLQDGQSSDTGGLGEDVPSY</sequence>
<feature type="region of interest" description="Disordered" evidence="23">
    <location>
        <begin position="1095"/>
        <end position="1115"/>
    </location>
</feature>
<dbReference type="RefSeq" id="XP_012931392.1">
    <property type="nucleotide sequence ID" value="XM_013075938.2"/>
</dbReference>
<dbReference type="GO" id="GO:0005874">
    <property type="term" value="C:microtubule"/>
    <property type="evidence" value="ECO:0007669"/>
    <property type="project" value="UniProtKB-KW"/>
</dbReference>
<reference evidence="26" key="1">
    <citation type="submission" date="2025-08" db="UniProtKB">
        <authorList>
            <consortium name="RefSeq"/>
        </authorList>
    </citation>
    <scope>IDENTIFICATION</scope>
</reference>
<keyword evidence="12 21" id="KW-0067">ATP-binding</keyword>
<evidence type="ECO:0000256" key="22">
    <source>
        <dbReference type="SAM" id="Coils"/>
    </source>
</evidence>
<dbReference type="InterPro" id="IPR056533">
    <property type="entry name" value="KIF21A/B_hel_1"/>
</dbReference>
<evidence type="ECO:0000256" key="5">
    <source>
        <dbReference type="ARBA" id="ARBA00004624"/>
    </source>
</evidence>
<dbReference type="InterPro" id="IPR056532">
    <property type="entry name" value="KIF21A/B_hel_2"/>
</dbReference>
<dbReference type="SUPFAM" id="SSF50978">
    <property type="entry name" value="WD40 repeat-like"/>
    <property type="match status" value="1"/>
</dbReference>
<dbReference type="InterPro" id="IPR027640">
    <property type="entry name" value="Kinesin-like_fam"/>
</dbReference>
<dbReference type="GO" id="GO:0007018">
    <property type="term" value="P:microtubule-based movement"/>
    <property type="evidence" value="ECO:0007669"/>
    <property type="project" value="InterPro"/>
</dbReference>
<dbReference type="PROSITE" id="PS50294">
    <property type="entry name" value="WD_REPEATS_REGION"/>
    <property type="match status" value="2"/>
</dbReference>
<dbReference type="PANTHER" id="PTHR47969">
    <property type="entry name" value="CHROMOSOME-ASSOCIATED KINESIN KIF4A-RELATED"/>
    <property type="match status" value="1"/>
</dbReference>
<name>A0AAX6R007_HETGA</name>
<dbReference type="InterPro" id="IPR027417">
    <property type="entry name" value="P-loop_NTPase"/>
</dbReference>
<dbReference type="FunFam" id="2.130.10.10:FF:000233">
    <property type="entry name" value="Kinesin family member 21A"/>
    <property type="match status" value="1"/>
</dbReference>
<dbReference type="GO" id="GO:0051231">
    <property type="term" value="P:spindle elongation"/>
    <property type="evidence" value="ECO:0007669"/>
    <property type="project" value="TreeGrafter"/>
</dbReference>
<evidence type="ECO:0000256" key="6">
    <source>
        <dbReference type="ARBA" id="ARBA00022490"/>
    </source>
</evidence>
<feature type="compositionally biased region" description="Polar residues" evidence="23">
    <location>
        <begin position="836"/>
        <end position="846"/>
    </location>
</feature>
<keyword evidence="15 21" id="KW-0505">Motor protein</keyword>
<evidence type="ECO:0000256" key="4">
    <source>
        <dbReference type="ARBA" id="ARBA00004544"/>
    </source>
</evidence>
<keyword evidence="7" id="KW-0597">Phosphoprotein</keyword>
<dbReference type="SMART" id="SM00129">
    <property type="entry name" value="KISc"/>
    <property type="match status" value="1"/>
</dbReference>
<feature type="region of interest" description="Disordered" evidence="23">
    <location>
        <begin position="556"/>
        <end position="625"/>
    </location>
</feature>
<dbReference type="GO" id="GO:0030426">
    <property type="term" value="C:growth cone"/>
    <property type="evidence" value="ECO:0007669"/>
    <property type="project" value="UniProtKB-SubCell"/>
</dbReference>
<accession>A0AAX6R007</accession>
<keyword evidence="14 22" id="KW-0175">Coiled coil</keyword>
<evidence type="ECO:0000256" key="12">
    <source>
        <dbReference type="ARBA" id="ARBA00022840"/>
    </source>
</evidence>
<evidence type="ECO:0000256" key="21">
    <source>
        <dbReference type="PROSITE-ProRule" id="PRU00283"/>
    </source>
</evidence>
<evidence type="ECO:0000256" key="8">
    <source>
        <dbReference type="ARBA" id="ARBA00022574"/>
    </source>
</evidence>
<evidence type="ECO:0000256" key="9">
    <source>
        <dbReference type="ARBA" id="ARBA00022701"/>
    </source>
</evidence>
<dbReference type="CDD" id="cd22263">
    <property type="entry name" value="Rcc_KIF21A"/>
    <property type="match status" value="1"/>
</dbReference>
<keyword evidence="9" id="KW-0493">Microtubule</keyword>
<dbReference type="FunFam" id="2.130.10.10:FF:000370">
    <property type="entry name" value="Kinesin family member 21A"/>
    <property type="match status" value="1"/>
</dbReference>
<evidence type="ECO:0000256" key="14">
    <source>
        <dbReference type="ARBA" id="ARBA00023054"/>
    </source>
</evidence>
<dbReference type="InterPro" id="IPR036961">
    <property type="entry name" value="Kinesin_motor_dom_sf"/>
</dbReference>
<dbReference type="PRINTS" id="PR00380">
    <property type="entry name" value="KINESINHEAVY"/>
</dbReference>
<dbReference type="PROSITE" id="PS00678">
    <property type="entry name" value="WD_REPEATS_1"/>
    <property type="match status" value="1"/>
</dbReference>